<dbReference type="RefSeq" id="WP_230337923.1">
    <property type="nucleotide sequence ID" value="NZ_CP069798.1"/>
</dbReference>
<organism evidence="1 2">
    <name type="scientific">Paralysiella testudinis</name>
    <dbReference type="NCBI Taxonomy" id="2809020"/>
    <lineage>
        <taxon>Bacteria</taxon>
        <taxon>Pseudomonadati</taxon>
        <taxon>Pseudomonadota</taxon>
        <taxon>Betaproteobacteria</taxon>
        <taxon>Neisseriales</taxon>
        <taxon>Neisseriaceae</taxon>
        <taxon>Paralysiella</taxon>
    </lineage>
</organism>
<evidence type="ECO:0000313" key="1">
    <source>
        <dbReference type="EMBL" id="QRQ80640.1"/>
    </source>
</evidence>
<keyword evidence="2" id="KW-1185">Reference proteome</keyword>
<proteinExistence type="predicted"/>
<reference evidence="1" key="1">
    <citation type="submission" date="2021-02" db="EMBL/GenBank/DDBJ databases">
        <title>Neisseriaceae sp. 26B isolated from the cloaca of a Common Toad-headed Turtle (Mesoclemmys nasuta).</title>
        <authorList>
            <person name="Spergser J."/>
            <person name="Busse H.-J."/>
        </authorList>
    </citation>
    <scope>NUCLEOTIDE SEQUENCE</scope>
    <source>
        <strain evidence="1">26B</strain>
    </source>
</reference>
<sequence>MQSSWSISYFGGYSGIMLKKLERVGRFVAQEVEMERLLINDEKIEHASFIISHEAESWPSLVMDVLSMARRLMPEWSIILGQDSMRGSIGSILSAYQAGYKLPASGLRSIQWEATADQKYTRLQWLSGSPDRW</sequence>
<protein>
    <submittedName>
        <fullName evidence="1">Uncharacterized protein</fullName>
    </submittedName>
</protein>
<dbReference type="KEGG" id="ptes:JQU52_07615"/>
<dbReference type="Proteomes" id="UP000653156">
    <property type="component" value="Chromosome"/>
</dbReference>
<dbReference type="EMBL" id="CP069798">
    <property type="protein sequence ID" value="QRQ80640.1"/>
    <property type="molecule type" value="Genomic_DNA"/>
</dbReference>
<dbReference type="AlphaFoldDB" id="A0A892ZDC9"/>
<accession>A0A892ZDC9</accession>
<gene>
    <name evidence="1" type="ORF">JQU52_07615</name>
</gene>
<evidence type="ECO:0000313" key="2">
    <source>
        <dbReference type="Proteomes" id="UP000653156"/>
    </source>
</evidence>
<name>A0A892ZDC9_9NEIS</name>